<comment type="similarity">
    <text evidence="4">Belongs to the copper transporter (Ctr) (TC 1.A.56) family. SLC31A subfamily.</text>
</comment>
<dbReference type="GO" id="GO:0000329">
    <property type="term" value="C:fungal-type vacuole membrane"/>
    <property type="evidence" value="ECO:0007669"/>
    <property type="project" value="EnsemblFungi"/>
</dbReference>
<organism evidence="5 6">
    <name type="scientific">Zygosaccharomyces rouxii</name>
    <dbReference type="NCBI Taxonomy" id="4956"/>
    <lineage>
        <taxon>Eukaryota</taxon>
        <taxon>Fungi</taxon>
        <taxon>Dikarya</taxon>
        <taxon>Ascomycota</taxon>
        <taxon>Saccharomycotina</taxon>
        <taxon>Saccharomycetes</taxon>
        <taxon>Saccharomycetales</taxon>
        <taxon>Saccharomycetaceae</taxon>
        <taxon>Zygosaccharomyces</taxon>
    </lineage>
</organism>
<keyword evidence="4" id="KW-0187">Copper transport</keyword>
<keyword evidence="4" id="KW-0406">Ion transport</keyword>
<evidence type="ECO:0000256" key="3">
    <source>
        <dbReference type="ARBA" id="ARBA00023136"/>
    </source>
</evidence>
<dbReference type="PANTHER" id="PTHR12483:SF115">
    <property type="entry name" value="COPPER TRANSPORT PROTEIN"/>
    <property type="match status" value="1"/>
</dbReference>
<keyword evidence="3 4" id="KW-0472">Membrane</keyword>
<evidence type="ECO:0000313" key="5">
    <source>
        <dbReference type="EMBL" id="GAV48202.1"/>
    </source>
</evidence>
<dbReference type="eggNOG" id="KOG3386">
    <property type="taxonomic scope" value="Eukaryota"/>
</dbReference>
<keyword evidence="4" id="KW-0186">Copper</keyword>
<feature type="transmembrane region" description="Helical" evidence="4">
    <location>
        <begin position="107"/>
        <end position="127"/>
    </location>
</feature>
<proteinExistence type="inferred from homology"/>
<dbReference type="InterPro" id="IPR007274">
    <property type="entry name" value="Cop_transporter"/>
</dbReference>
<protein>
    <recommendedName>
        <fullName evidence="4">Copper transport protein</fullName>
    </recommendedName>
</protein>
<dbReference type="GO" id="GO:0005375">
    <property type="term" value="F:copper ion transmembrane transporter activity"/>
    <property type="evidence" value="ECO:0007669"/>
    <property type="project" value="UniProtKB-UniRule"/>
</dbReference>
<dbReference type="OMA" id="DITEYCH"/>
<sequence length="164" mass="18747">MDHSTHHNLAMDHSAHLQMDHGPGHGNHGEHGGGDTCTMHSALTWSYKDTCVVFSSWHIKKPIDLVLSMFVIMALAYFYEYLKYYIYKFQLNQSSASNSNIQRRYKLANSVWYGLQVGFSFMLMLVFMTYNGWLMLSVVVGAIWGNYHWGSKVKSAGVQELSCH</sequence>
<accession>A0A1Q2ZXG4</accession>
<keyword evidence="2 4" id="KW-1133">Transmembrane helix</keyword>
<gene>
    <name evidence="5" type="ORF">ZYGR_0I04990</name>
</gene>
<dbReference type="Proteomes" id="UP000187013">
    <property type="component" value="Unassembled WGS sequence"/>
</dbReference>
<dbReference type="GO" id="GO:0015677">
    <property type="term" value="P:copper ion import"/>
    <property type="evidence" value="ECO:0007669"/>
    <property type="project" value="EnsemblFungi"/>
</dbReference>
<comment type="subcellular location">
    <subcellularLocation>
        <location evidence="4">Membrane</location>
        <topology evidence="4">Multi-pass membrane protein</topology>
    </subcellularLocation>
</comment>
<evidence type="ECO:0000256" key="1">
    <source>
        <dbReference type="ARBA" id="ARBA00022692"/>
    </source>
</evidence>
<dbReference type="OrthoDB" id="161814at2759"/>
<dbReference type="Pfam" id="PF04145">
    <property type="entry name" value="Ctr"/>
    <property type="match status" value="2"/>
</dbReference>
<name>A0A1Q2ZXG4_ZYGRO</name>
<evidence type="ECO:0000313" key="6">
    <source>
        <dbReference type="Proteomes" id="UP000187013"/>
    </source>
</evidence>
<comment type="caution">
    <text evidence="5">The sequence shown here is derived from an EMBL/GenBank/DDBJ whole genome shotgun (WGS) entry which is preliminary data.</text>
</comment>
<feature type="transmembrane region" description="Helical" evidence="4">
    <location>
        <begin position="65"/>
        <end position="86"/>
    </location>
</feature>
<dbReference type="GO" id="GO:0006878">
    <property type="term" value="P:intracellular copper ion homeostasis"/>
    <property type="evidence" value="ECO:0007669"/>
    <property type="project" value="EnsemblFungi"/>
</dbReference>
<dbReference type="PANTHER" id="PTHR12483">
    <property type="entry name" value="SOLUTE CARRIER FAMILY 31 COPPER TRANSPORTERS"/>
    <property type="match status" value="1"/>
</dbReference>
<evidence type="ECO:0000256" key="2">
    <source>
        <dbReference type="ARBA" id="ARBA00022989"/>
    </source>
</evidence>
<dbReference type="AlphaFoldDB" id="A0A1Q2ZXG4"/>
<evidence type="ECO:0000256" key="4">
    <source>
        <dbReference type="RuleBase" id="RU367022"/>
    </source>
</evidence>
<reference evidence="5 6" key="1">
    <citation type="submission" date="2016-08" db="EMBL/GenBank/DDBJ databases">
        <title>Draft genome sequence of allopolyploid Zygosaccharomyces rouxii.</title>
        <authorList>
            <person name="Watanabe J."/>
            <person name="Uehara K."/>
            <person name="Mogi Y."/>
            <person name="Tsukioka Y."/>
        </authorList>
    </citation>
    <scope>NUCLEOTIDE SEQUENCE [LARGE SCALE GENOMIC DNA]</scope>
    <source>
        <strain evidence="5 6">NBRC 110957</strain>
    </source>
</reference>
<keyword evidence="4" id="KW-0813">Transport</keyword>
<dbReference type="EMBL" id="BDGX01000009">
    <property type="protein sequence ID" value="GAV48202.1"/>
    <property type="molecule type" value="Genomic_DNA"/>
</dbReference>
<keyword evidence="1 4" id="KW-0812">Transmembrane</keyword>